<accession>A0ABU0SAT9</accession>
<dbReference type="InterPro" id="IPR036388">
    <property type="entry name" value="WH-like_DNA-bd_sf"/>
</dbReference>
<dbReference type="InterPro" id="IPR001845">
    <property type="entry name" value="HTH_ArsR_DNA-bd_dom"/>
</dbReference>
<protein>
    <submittedName>
        <fullName evidence="5">DNA-binding transcriptional ArsR family regulator</fullName>
    </submittedName>
</protein>
<evidence type="ECO:0000313" key="6">
    <source>
        <dbReference type="Proteomes" id="UP001237780"/>
    </source>
</evidence>
<dbReference type="InterPro" id="IPR036390">
    <property type="entry name" value="WH_DNA-bd_sf"/>
</dbReference>
<name>A0ABU0SAT9_9HYPH</name>
<dbReference type="SUPFAM" id="SSF46785">
    <property type="entry name" value="Winged helix' DNA-binding domain"/>
    <property type="match status" value="1"/>
</dbReference>
<dbReference type="PANTHER" id="PTHR33154:SF12">
    <property type="entry name" value="TRANSCRIPTIONAL REGULATORY PROTEIN"/>
    <property type="match status" value="1"/>
</dbReference>
<evidence type="ECO:0000313" key="5">
    <source>
        <dbReference type="EMBL" id="MDQ0997880.1"/>
    </source>
</evidence>
<comment type="caution">
    <text evidence="5">The sequence shown here is derived from an EMBL/GenBank/DDBJ whole genome shotgun (WGS) entry which is preliminary data.</text>
</comment>
<evidence type="ECO:0000256" key="3">
    <source>
        <dbReference type="ARBA" id="ARBA00023163"/>
    </source>
</evidence>
<dbReference type="InterPro" id="IPR051081">
    <property type="entry name" value="HTH_MetalResp_TranReg"/>
</dbReference>
<reference evidence="5 6" key="1">
    <citation type="submission" date="2023-07" db="EMBL/GenBank/DDBJ databases">
        <title>Comparative genomics of wheat-associated soil bacteria to identify genetic determinants of phenazine resistance.</title>
        <authorList>
            <person name="Mouncey N."/>
        </authorList>
    </citation>
    <scope>NUCLEOTIDE SEQUENCE [LARGE SCALE GENOMIC DNA]</scope>
    <source>
        <strain evidence="5 6">W4I11</strain>
    </source>
</reference>
<proteinExistence type="predicted"/>
<organism evidence="5 6">
    <name type="scientific">Phyllobacterium ifriqiyense</name>
    <dbReference type="NCBI Taxonomy" id="314238"/>
    <lineage>
        <taxon>Bacteria</taxon>
        <taxon>Pseudomonadati</taxon>
        <taxon>Pseudomonadota</taxon>
        <taxon>Alphaproteobacteria</taxon>
        <taxon>Hyphomicrobiales</taxon>
        <taxon>Phyllobacteriaceae</taxon>
        <taxon>Phyllobacterium</taxon>
    </lineage>
</organism>
<keyword evidence="3" id="KW-0804">Transcription</keyword>
<dbReference type="Proteomes" id="UP001237780">
    <property type="component" value="Unassembled WGS sequence"/>
</dbReference>
<dbReference type="RefSeq" id="WP_115051468.1">
    <property type="nucleotide sequence ID" value="NZ_JAUSZT010000003.1"/>
</dbReference>
<gene>
    <name evidence="5" type="ORF">QFZ34_003062</name>
</gene>
<dbReference type="PRINTS" id="PR00778">
    <property type="entry name" value="HTHARSR"/>
</dbReference>
<evidence type="ECO:0000256" key="2">
    <source>
        <dbReference type="ARBA" id="ARBA00023125"/>
    </source>
</evidence>
<sequence length="126" mass="13710">MTNALYHPAPEEIALPAVLAALGDETRLTIISMLARFGEDERNMTCSYFLSLGSKTALSYHIGKLREAGIIYVRPEGTKRLLSLRRTDLEKRFPGFLDSILASAAQLSPGAVPSSTEFPKQSGLPS</sequence>
<dbReference type="SMART" id="SM00418">
    <property type="entry name" value="HTH_ARSR"/>
    <property type="match status" value="1"/>
</dbReference>
<dbReference type="Gene3D" id="1.10.10.10">
    <property type="entry name" value="Winged helix-like DNA-binding domain superfamily/Winged helix DNA-binding domain"/>
    <property type="match status" value="1"/>
</dbReference>
<dbReference type="PROSITE" id="PS50987">
    <property type="entry name" value="HTH_ARSR_2"/>
    <property type="match status" value="1"/>
</dbReference>
<dbReference type="InterPro" id="IPR011991">
    <property type="entry name" value="ArsR-like_HTH"/>
</dbReference>
<dbReference type="EMBL" id="JAUSZT010000003">
    <property type="protein sequence ID" value="MDQ0997880.1"/>
    <property type="molecule type" value="Genomic_DNA"/>
</dbReference>
<keyword evidence="2 5" id="KW-0238">DNA-binding</keyword>
<evidence type="ECO:0000259" key="4">
    <source>
        <dbReference type="PROSITE" id="PS50987"/>
    </source>
</evidence>
<evidence type="ECO:0000256" key="1">
    <source>
        <dbReference type="ARBA" id="ARBA00023015"/>
    </source>
</evidence>
<feature type="domain" description="HTH arsR-type" evidence="4">
    <location>
        <begin position="7"/>
        <end position="104"/>
    </location>
</feature>
<keyword evidence="6" id="KW-1185">Reference proteome</keyword>
<dbReference type="GO" id="GO:0003677">
    <property type="term" value="F:DNA binding"/>
    <property type="evidence" value="ECO:0007669"/>
    <property type="project" value="UniProtKB-KW"/>
</dbReference>
<keyword evidence="1" id="KW-0805">Transcription regulation</keyword>
<dbReference type="CDD" id="cd00090">
    <property type="entry name" value="HTH_ARSR"/>
    <property type="match status" value="1"/>
</dbReference>
<dbReference type="PANTHER" id="PTHR33154">
    <property type="entry name" value="TRANSCRIPTIONAL REGULATOR, ARSR FAMILY"/>
    <property type="match status" value="1"/>
</dbReference>